<accession>A0A2P4UIT6</accession>
<evidence type="ECO:0000313" key="2">
    <source>
        <dbReference type="Proteomes" id="UP000242367"/>
    </source>
</evidence>
<dbReference type="AlphaFoldDB" id="A0A2P4UIT6"/>
<proteinExistence type="predicted"/>
<gene>
    <name evidence="1" type="ORF">BTM25_35890</name>
</gene>
<sequence>MGLETLRAYAAALGGHVDVTISVGPHSIRVA</sequence>
<name>A0A2P4UIT6_9ACTN</name>
<comment type="caution">
    <text evidence="1">The sequence shown here is derived from an EMBL/GenBank/DDBJ whole genome shotgun (WGS) entry which is preliminary data.</text>
</comment>
<protein>
    <submittedName>
        <fullName evidence="1">Uncharacterized protein</fullName>
    </submittedName>
</protein>
<reference evidence="1 2" key="1">
    <citation type="journal article" date="2017" name="Chemistry">
        <title>Isolation, Biosynthesis and Chemical Modifications of Rubterolones A-F: Rare Tropolone Alkaloids from Actinomadura sp. 5-2.</title>
        <authorList>
            <person name="Guo H."/>
            <person name="Benndorf R."/>
            <person name="Leichnitz D."/>
            <person name="Klassen J.L."/>
            <person name="Vollmers J."/>
            <person name="Gorls H."/>
            <person name="Steinacker M."/>
            <person name="Weigel C."/>
            <person name="Dahse H.M."/>
            <person name="Kaster A.K."/>
            <person name="de Beer Z.W."/>
            <person name="Poulsen M."/>
            <person name="Beemelmanns C."/>
        </authorList>
    </citation>
    <scope>NUCLEOTIDE SEQUENCE [LARGE SCALE GENOMIC DNA]</scope>
    <source>
        <strain evidence="1 2">5-2</strain>
    </source>
</reference>
<evidence type="ECO:0000313" key="1">
    <source>
        <dbReference type="EMBL" id="POM24950.1"/>
    </source>
</evidence>
<dbReference type="EMBL" id="MTBP01000002">
    <property type="protein sequence ID" value="POM24950.1"/>
    <property type="molecule type" value="Genomic_DNA"/>
</dbReference>
<keyword evidence="2" id="KW-1185">Reference proteome</keyword>
<organism evidence="1 2">
    <name type="scientific">Actinomadura rubteroloni</name>
    <dbReference type="NCBI Taxonomy" id="1926885"/>
    <lineage>
        <taxon>Bacteria</taxon>
        <taxon>Bacillati</taxon>
        <taxon>Actinomycetota</taxon>
        <taxon>Actinomycetes</taxon>
        <taxon>Streptosporangiales</taxon>
        <taxon>Thermomonosporaceae</taxon>
        <taxon>Actinomadura</taxon>
    </lineage>
</organism>
<dbReference type="Proteomes" id="UP000242367">
    <property type="component" value="Unassembled WGS sequence"/>
</dbReference>